<comment type="caution">
    <text evidence="1">The sequence shown here is derived from an EMBL/GenBank/DDBJ whole genome shotgun (WGS) entry which is preliminary data.</text>
</comment>
<proteinExistence type="predicted"/>
<evidence type="ECO:0000313" key="2">
    <source>
        <dbReference type="Proteomes" id="UP000828941"/>
    </source>
</evidence>
<dbReference type="Proteomes" id="UP000828941">
    <property type="component" value="Chromosome 10"/>
</dbReference>
<evidence type="ECO:0000313" key="1">
    <source>
        <dbReference type="EMBL" id="KAI4317716.1"/>
    </source>
</evidence>
<name>A0ACB9M3P8_BAUVA</name>
<reference evidence="1 2" key="1">
    <citation type="journal article" date="2022" name="DNA Res.">
        <title>Chromosomal-level genome assembly of the orchid tree Bauhinia variegata (Leguminosae; Cercidoideae) supports the allotetraploid origin hypothesis of Bauhinia.</title>
        <authorList>
            <person name="Zhong Y."/>
            <person name="Chen Y."/>
            <person name="Zheng D."/>
            <person name="Pang J."/>
            <person name="Liu Y."/>
            <person name="Luo S."/>
            <person name="Meng S."/>
            <person name="Qian L."/>
            <person name="Wei D."/>
            <person name="Dai S."/>
            <person name="Zhou R."/>
        </authorList>
    </citation>
    <scope>NUCLEOTIDE SEQUENCE [LARGE SCALE GENOMIC DNA]</scope>
    <source>
        <strain evidence="1">BV-YZ2020</strain>
    </source>
</reference>
<gene>
    <name evidence="1" type="ORF">L6164_025564</name>
</gene>
<accession>A0ACB9M3P8</accession>
<organism evidence="1 2">
    <name type="scientific">Bauhinia variegata</name>
    <name type="common">Purple orchid tree</name>
    <name type="synonym">Phanera variegata</name>
    <dbReference type="NCBI Taxonomy" id="167791"/>
    <lineage>
        <taxon>Eukaryota</taxon>
        <taxon>Viridiplantae</taxon>
        <taxon>Streptophyta</taxon>
        <taxon>Embryophyta</taxon>
        <taxon>Tracheophyta</taxon>
        <taxon>Spermatophyta</taxon>
        <taxon>Magnoliopsida</taxon>
        <taxon>eudicotyledons</taxon>
        <taxon>Gunneridae</taxon>
        <taxon>Pentapetalae</taxon>
        <taxon>rosids</taxon>
        <taxon>fabids</taxon>
        <taxon>Fabales</taxon>
        <taxon>Fabaceae</taxon>
        <taxon>Cercidoideae</taxon>
        <taxon>Cercideae</taxon>
        <taxon>Bauhiniinae</taxon>
        <taxon>Bauhinia</taxon>
    </lineage>
</organism>
<keyword evidence="2" id="KW-1185">Reference proteome</keyword>
<protein>
    <submittedName>
        <fullName evidence="1">Uncharacterized protein</fullName>
    </submittedName>
</protein>
<sequence length="292" mass="32407">MSYGCVAERRGTTVEYLYEPLVTFVLPFAALLRYDPSCLMNNEESAQGADDGDPVKVANFSAPFDDESAHVNLKFPLTAPPYHVQIMGCWRGLLLLTRYCNPLFVWNPSTGVHKRLSYSPIASDRSPYSTFYGFGYDESTADYRVVLAWRSPKKHSFRAGSLLNGVIHWLIFPEDGCSAIVAFDLAEKKLQEVHMPADIENAESCEMGVLAGCLSLTLIEIWIMNGVKSSWSKSIILCTDKFHSRYFSPICLTNDAEIVGMDYCTSLLKCNYSGDLLEPFGAGQNHSGFAAA</sequence>
<dbReference type="EMBL" id="CM039435">
    <property type="protein sequence ID" value="KAI4317716.1"/>
    <property type="molecule type" value="Genomic_DNA"/>
</dbReference>